<dbReference type="SUPFAM" id="SSF52833">
    <property type="entry name" value="Thioredoxin-like"/>
    <property type="match status" value="1"/>
</dbReference>
<dbReference type="EMBL" id="QGLE01000001">
    <property type="protein sequence ID" value="PWR25628.1"/>
    <property type="molecule type" value="Genomic_DNA"/>
</dbReference>
<reference evidence="2 3" key="1">
    <citation type="submission" date="2018-05" db="EMBL/GenBank/DDBJ databases">
        <title>Zavarzinia sp. HR-AS.</title>
        <authorList>
            <person name="Lee Y."/>
            <person name="Jeon C.O."/>
        </authorList>
    </citation>
    <scope>NUCLEOTIDE SEQUENCE [LARGE SCALE GENOMIC DNA]</scope>
    <source>
        <strain evidence="2 3">HR-AS</strain>
    </source>
</reference>
<dbReference type="PANTHER" id="PTHR13887">
    <property type="entry name" value="GLUTATHIONE S-TRANSFERASE KAPPA"/>
    <property type="match status" value="1"/>
</dbReference>
<accession>A0A317EF25</accession>
<dbReference type="CDD" id="cd03024">
    <property type="entry name" value="DsbA_FrnE"/>
    <property type="match status" value="1"/>
</dbReference>
<feature type="domain" description="DSBA-like thioredoxin" evidence="1">
    <location>
        <begin position="7"/>
        <end position="201"/>
    </location>
</feature>
<gene>
    <name evidence="2" type="ORF">DKG74_01290</name>
</gene>
<protein>
    <submittedName>
        <fullName evidence="2">Disulfide bond formation protein DsbA</fullName>
    </submittedName>
</protein>
<dbReference type="OrthoDB" id="9799122at2"/>
<dbReference type="AlphaFoldDB" id="A0A317EF25"/>
<keyword evidence="3" id="KW-1185">Reference proteome</keyword>
<dbReference type="RefSeq" id="WP_109901798.1">
    <property type="nucleotide sequence ID" value="NZ_QGLE01000001.1"/>
</dbReference>
<dbReference type="Pfam" id="PF01323">
    <property type="entry name" value="DSBA"/>
    <property type="match status" value="1"/>
</dbReference>
<evidence type="ECO:0000313" key="3">
    <source>
        <dbReference type="Proteomes" id="UP000245461"/>
    </source>
</evidence>
<name>A0A317EF25_9PROT</name>
<evidence type="ECO:0000259" key="1">
    <source>
        <dbReference type="Pfam" id="PF01323"/>
    </source>
</evidence>
<dbReference type="GO" id="GO:0016491">
    <property type="term" value="F:oxidoreductase activity"/>
    <property type="evidence" value="ECO:0007669"/>
    <property type="project" value="InterPro"/>
</dbReference>
<proteinExistence type="predicted"/>
<dbReference type="InterPro" id="IPR001853">
    <property type="entry name" value="DSBA-like_thioredoxin_dom"/>
</dbReference>
<sequence>MTTEPVTIEIVSDMVCPWCWIGKRRLDSALEQLPDIAVERVWRPYMLNPDMPAEGMDRDAYLAAKFGAERLPRLHEPLAEIGRQEGIPFDFHAIARMPSSLDAHRLARWARSAGVQPAVIEDLFSRYFEKGEDISDPVVLLDVAEQAGMDAAIVAELLAGDQDSDLVRREDDLARRIGVTGVPTYVINQKWAVVGAQPAESWLEILRRVAAGEDLSAG</sequence>
<dbReference type="Proteomes" id="UP000245461">
    <property type="component" value="Unassembled WGS sequence"/>
</dbReference>
<dbReference type="InterPro" id="IPR036249">
    <property type="entry name" value="Thioredoxin-like_sf"/>
</dbReference>
<dbReference type="Gene3D" id="3.40.30.10">
    <property type="entry name" value="Glutaredoxin"/>
    <property type="match status" value="1"/>
</dbReference>
<dbReference type="PANTHER" id="PTHR13887:SF41">
    <property type="entry name" value="THIOREDOXIN SUPERFAMILY PROTEIN"/>
    <property type="match status" value="1"/>
</dbReference>
<comment type="caution">
    <text evidence="2">The sequence shown here is derived from an EMBL/GenBank/DDBJ whole genome shotgun (WGS) entry which is preliminary data.</text>
</comment>
<organism evidence="2 3">
    <name type="scientific">Zavarzinia aquatilis</name>
    <dbReference type="NCBI Taxonomy" id="2211142"/>
    <lineage>
        <taxon>Bacteria</taxon>
        <taxon>Pseudomonadati</taxon>
        <taxon>Pseudomonadota</taxon>
        <taxon>Alphaproteobacteria</taxon>
        <taxon>Rhodospirillales</taxon>
        <taxon>Zavarziniaceae</taxon>
        <taxon>Zavarzinia</taxon>
    </lineage>
</organism>
<evidence type="ECO:0000313" key="2">
    <source>
        <dbReference type="EMBL" id="PWR25628.1"/>
    </source>
</evidence>